<dbReference type="EMBL" id="SLXQ01000028">
    <property type="protein sequence ID" value="TCP40778.1"/>
    <property type="molecule type" value="Genomic_DNA"/>
</dbReference>
<accession>A0A4R2PZU4</accession>
<comment type="caution">
    <text evidence="1">The sequence shown here is derived from an EMBL/GenBank/DDBJ whole genome shotgun (WGS) entry which is preliminary data.</text>
</comment>
<organism evidence="1 2">
    <name type="scientific">Tamaricihabitans halophyticus</name>
    <dbReference type="NCBI Taxonomy" id="1262583"/>
    <lineage>
        <taxon>Bacteria</taxon>
        <taxon>Bacillati</taxon>
        <taxon>Actinomycetota</taxon>
        <taxon>Actinomycetes</taxon>
        <taxon>Pseudonocardiales</taxon>
        <taxon>Pseudonocardiaceae</taxon>
        <taxon>Tamaricihabitans</taxon>
    </lineage>
</organism>
<evidence type="ECO:0000313" key="2">
    <source>
        <dbReference type="Proteomes" id="UP000294911"/>
    </source>
</evidence>
<sequence>MHLSDPVILPSARRHGIADDDILHAYRNPISAWEMDEGMTMLVGPDTAARTLEIGVVDSEEGPVIVHAMRARAKFLQRRR</sequence>
<evidence type="ECO:0000313" key="1">
    <source>
        <dbReference type="EMBL" id="TCP40778.1"/>
    </source>
</evidence>
<dbReference type="Proteomes" id="UP000294911">
    <property type="component" value="Unassembled WGS sequence"/>
</dbReference>
<reference evidence="1 2" key="1">
    <citation type="submission" date="2019-03" db="EMBL/GenBank/DDBJ databases">
        <title>Genomic Encyclopedia of Type Strains, Phase IV (KMG-IV): sequencing the most valuable type-strain genomes for metagenomic binning, comparative biology and taxonomic classification.</title>
        <authorList>
            <person name="Goeker M."/>
        </authorList>
    </citation>
    <scope>NUCLEOTIDE SEQUENCE [LARGE SCALE GENOMIC DNA]</scope>
    <source>
        <strain evidence="1 2">DSM 45765</strain>
    </source>
</reference>
<name>A0A4R2PZU4_9PSEU</name>
<protein>
    <recommendedName>
        <fullName evidence="3">Toxin</fullName>
    </recommendedName>
</protein>
<proteinExistence type="predicted"/>
<keyword evidence="2" id="KW-1185">Reference proteome</keyword>
<dbReference type="AlphaFoldDB" id="A0A4R2PZU4"/>
<gene>
    <name evidence="1" type="ORF">EV191_12828</name>
</gene>
<dbReference type="RefSeq" id="WP_207894842.1">
    <property type="nucleotide sequence ID" value="NZ_SLXQ01000028.1"/>
</dbReference>
<evidence type="ECO:0008006" key="3">
    <source>
        <dbReference type="Google" id="ProtNLM"/>
    </source>
</evidence>